<proteinExistence type="predicted"/>
<sequence>MSNNKTKKLTKEDVIDQLKTVIDPHIGLDIWTLGFIYEINIKDDKNVHILMTLTTPMCPLDGDIQSMMKDALAEIGVENLEVEKTFDPPWTPPEAVRRMMGI</sequence>
<evidence type="ECO:0000313" key="3">
    <source>
        <dbReference type="Proteomes" id="UP000231453"/>
    </source>
</evidence>
<dbReference type="SUPFAM" id="SSF117916">
    <property type="entry name" value="Fe-S cluster assembly (FSCA) domain-like"/>
    <property type="match status" value="1"/>
</dbReference>
<dbReference type="PANTHER" id="PTHR42831">
    <property type="entry name" value="FE-S PROTEIN MATURATION AUXILIARY FACTOR YITW"/>
    <property type="match status" value="1"/>
</dbReference>
<dbReference type="AlphaFoldDB" id="A0A2M7VC45"/>
<protein>
    <submittedName>
        <fullName evidence="2">Aromatic ring hydroxylase</fullName>
    </submittedName>
</protein>
<dbReference type="InterPro" id="IPR034904">
    <property type="entry name" value="FSCA_dom_sf"/>
</dbReference>
<organism evidence="2 3">
    <name type="scientific">Candidatus Magasanikbacteria bacterium CG_4_10_14_0_2_um_filter_33_14</name>
    <dbReference type="NCBI Taxonomy" id="1974636"/>
    <lineage>
        <taxon>Bacteria</taxon>
        <taxon>Candidatus Magasanikiibacteriota</taxon>
    </lineage>
</organism>
<feature type="domain" description="MIP18 family-like" evidence="1">
    <location>
        <begin position="11"/>
        <end position="75"/>
    </location>
</feature>
<accession>A0A2M7VC45</accession>
<name>A0A2M7VC45_9BACT</name>
<dbReference type="PANTHER" id="PTHR42831:SF1">
    <property type="entry name" value="FE-S PROTEIN MATURATION AUXILIARY FACTOR YITW"/>
    <property type="match status" value="1"/>
</dbReference>
<gene>
    <name evidence="2" type="ORF">COX80_00220</name>
</gene>
<dbReference type="InterPro" id="IPR002744">
    <property type="entry name" value="MIP18-like"/>
</dbReference>
<evidence type="ECO:0000313" key="2">
    <source>
        <dbReference type="EMBL" id="PIZ96938.1"/>
    </source>
</evidence>
<evidence type="ECO:0000259" key="1">
    <source>
        <dbReference type="Pfam" id="PF01883"/>
    </source>
</evidence>
<comment type="caution">
    <text evidence="2">The sequence shown here is derived from an EMBL/GenBank/DDBJ whole genome shotgun (WGS) entry which is preliminary data.</text>
</comment>
<dbReference type="Proteomes" id="UP000231453">
    <property type="component" value="Unassembled WGS sequence"/>
</dbReference>
<dbReference type="EMBL" id="PFPL01000004">
    <property type="protein sequence ID" value="PIZ96938.1"/>
    <property type="molecule type" value="Genomic_DNA"/>
</dbReference>
<reference evidence="3" key="1">
    <citation type="submission" date="2017-09" db="EMBL/GenBank/DDBJ databases">
        <title>Depth-based differentiation of microbial function through sediment-hosted aquifers and enrichment of novel symbionts in the deep terrestrial subsurface.</title>
        <authorList>
            <person name="Probst A.J."/>
            <person name="Ladd B."/>
            <person name="Jarett J.K."/>
            <person name="Geller-Mcgrath D.E."/>
            <person name="Sieber C.M.K."/>
            <person name="Emerson J.B."/>
            <person name="Anantharaman K."/>
            <person name="Thomas B.C."/>
            <person name="Malmstrom R."/>
            <person name="Stieglmeier M."/>
            <person name="Klingl A."/>
            <person name="Woyke T."/>
            <person name="Ryan C.M."/>
            <person name="Banfield J.F."/>
        </authorList>
    </citation>
    <scope>NUCLEOTIDE SEQUENCE [LARGE SCALE GENOMIC DNA]</scope>
</reference>
<dbReference type="Gene3D" id="3.30.300.130">
    <property type="entry name" value="Fe-S cluster assembly (FSCA)"/>
    <property type="match status" value="1"/>
</dbReference>
<dbReference type="Pfam" id="PF01883">
    <property type="entry name" value="FeS_assembly_P"/>
    <property type="match status" value="1"/>
</dbReference>
<dbReference type="InterPro" id="IPR052339">
    <property type="entry name" value="Fe-S_Maturation_MIP18"/>
</dbReference>